<dbReference type="GO" id="GO:0005524">
    <property type="term" value="F:ATP binding"/>
    <property type="evidence" value="ECO:0007669"/>
    <property type="project" value="UniProtKB-KW"/>
</dbReference>
<dbReference type="GO" id="GO:0016887">
    <property type="term" value="F:ATP hydrolysis activity"/>
    <property type="evidence" value="ECO:0007669"/>
    <property type="project" value="InterPro"/>
</dbReference>
<comment type="caution">
    <text evidence="5">The sequence shown here is derived from an EMBL/GenBank/DDBJ whole genome shotgun (WGS) entry which is preliminary data.</text>
</comment>
<sequence>MLQVKKVSKIYQLEGVTVNALTEVNLEIKKGEFVALVGPSGSGKSTLMHLIGALDTPSLGQVLIDGENIGGLSETELAKIRNQKIGFIFQQFNLLAKTSAIHNVEIPLIYAGIADDEARAEKAKAILEKLGLGDRLQNHPNQLSGGQQQRVAIARALINHPSIILADEPTGNLDTKTGEQILEIFRDLHQEGNTIIMVTHDPGLAKKADRQIYIKDGEIVKKL</sequence>
<dbReference type="AlphaFoldDB" id="A0A1F5E940"/>
<proteinExistence type="predicted"/>
<dbReference type="PROSITE" id="PS00211">
    <property type="entry name" value="ABC_TRANSPORTER_1"/>
    <property type="match status" value="1"/>
</dbReference>
<dbReference type="EMBL" id="MEZK01000003">
    <property type="protein sequence ID" value="OGD63912.1"/>
    <property type="molecule type" value="Genomic_DNA"/>
</dbReference>
<dbReference type="Gene3D" id="3.40.50.300">
    <property type="entry name" value="P-loop containing nucleotide triphosphate hydrolases"/>
    <property type="match status" value="1"/>
</dbReference>
<dbReference type="STRING" id="1797457.A2160_01420"/>
<evidence type="ECO:0000256" key="2">
    <source>
        <dbReference type="ARBA" id="ARBA00022741"/>
    </source>
</evidence>
<feature type="domain" description="ABC transporter" evidence="4">
    <location>
        <begin position="2"/>
        <end position="223"/>
    </location>
</feature>
<gene>
    <name evidence="5" type="ORF">A2160_01420</name>
</gene>
<evidence type="ECO:0000259" key="4">
    <source>
        <dbReference type="PROSITE" id="PS50893"/>
    </source>
</evidence>
<accession>A0A1F5E940</accession>
<dbReference type="Proteomes" id="UP000177006">
    <property type="component" value="Unassembled WGS sequence"/>
</dbReference>
<keyword evidence="1" id="KW-0813">Transport</keyword>
<dbReference type="InterPro" id="IPR017871">
    <property type="entry name" value="ABC_transporter-like_CS"/>
</dbReference>
<organism evidence="5 6">
    <name type="scientific">Candidatus Beckwithbacteria bacterium RBG_13_42_9</name>
    <dbReference type="NCBI Taxonomy" id="1797457"/>
    <lineage>
        <taxon>Bacteria</taxon>
        <taxon>Candidatus Beckwithiibacteriota</taxon>
    </lineage>
</organism>
<name>A0A1F5E940_9BACT</name>
<evidence type="ECO:0000313" key="5">
    <source>
        <dbReference type="EMBL" id="OGD63912.1"/>
    </source>
</evidence>
<dbReference type="FunFam" id="3.40.50.300:FF:000032">
    <property type="entry name" value="Export ABC transporter ATP-binding protein"/>
    <property type="match status" value="1"/>
</dbReference>
<dbReference type="GO" id="GO:0005886">
    <property type="term" value="C:plasma membrane"/>
    <property type="evidence" value="ECO:0007669"/>
    <property type="project" value="TreeGrafter"/>
</dbReference>
<evidence type="ECO:0000256" key="1">
    <source>
        <dbReference type="ARBA" id="ARBA00022448"/>
    </source>
</evidence>
<reference evidence="5 6" key="1">
    <citation type="journal article" date="2016" name="Nat. Commun.">
        <title>Thousands of microbial genomes shed light on interconnected biogeochemical processes in an aquifer system.</title>
        <authorList>
            <person name="Anantharaman K."/>
            <person name="Brown C.T."/>
            <person name="Hug L.A."/>
            <person name="Sharon I."/>
            <person name="Castelle C.J."/>
            <person name="Probst A.J."/>
            <person name="Thomas B.C."/>
            <person name="Singh A."/>
            <person name="Wilkins M.J."/>
            <person name="Karaoz U."/>
            <person name="Brodie E.L."/>
            <person name="Williams K.H."/>
            <person name="Hubbard S.S."/>
            <person name="Banfield J.F."/>
        </authorList>
    </citation>
    <scope>NUCLEOTIDE SEQUENCE [LARGE SCALE GENOMIC DNA]</scope>
</reference>
<dbReference type="PANTHER" id="PTHR24220:SF86">
    <property type="entry name" value="ABC TRANSPORTER ABCH.1"/>
    <property type="match status" value="1"/>
</dbReference>
<keyword evidence="3 5" id="KW-0067">ATP-binding</keyword>
<dbReference type="SMART" id="SM00382">
    <property type="entry name" value="AAA"/>
    <property type="match status" value="1"/>
</dbReference>
<evidence type="ECO:0000256" key="3">
    <source>
        <dbReference type="ARBA" id="ARBA00022840"/>
    </source>
</evidence>
<dbReference type="InterPro" id="IPR003439">
    <property type="entry name" value="ABC_transporter-like_ATP-bd"/>
</dbReference>
<dbReference type="PANTHER" id="PTHR24220">
    <property type="entry name" value="IMPORT ATP-BINDING PROTEIN"/>
    <property type="match status" value="1"/>
</dbReference>
<keyword evidence="2" id="KW-0547">Nucleotide-binding</keyword>
<dbReference type="PROSITE" id="PS50893">
    <property type="entry name" value="ABC_TRANSPORTER_2"/>
    <property type="match status" value="1"/>
</dbReference>
<dbReference type="CDD" id="cd03255">
    <property type="entry name" value="ABC_MJ0796_LolCDE_FtsE"/>
    <property type="match status" value="1"/>
</dbReference>
<dbReference type="Pfam" id="PF00005">
    <property type="entry name" value="ABC_tran"/>
    <property type="match status" value="1"/>
</dbReference>
<dbReference type="GO" id="GO:0098796">
    <property type="term" value="C:membrane protein complex"/>
    <property type="evidence" value="ECO:0007669"/>
    <property type="project" value="UniProtKB-ARBA"/>
</dbReference>
<dbReference type="InterPro" id="IPR027417">
    <property type="entry name" value="P-loop_NTPase"/>
</dbReference>
<dbReference type="InterPro" id="IPR017911">
    <property type="entry name" value="MacB-like_ATP-bd"/>
</dbReference>
<protein>
    <submittedName>
        <fullName evidence="5">Macrolide ABC transporter ATP-binding protein</fullName>
    </submittedName>
</protein>
<dbReference type="GO" id="GO:0022857">
    <property type="term" value="F:transmembrane transporter activity"/>
    <property type="evidence" value="ECO:0007669"/>
    <property type="project" value="TreeGrafter"/>
</dbReference>
<dbReference type="SUPFAM" id="SSF52540">
    <property type="entry name" value="P-loop containing nucleoside triphosphate hydrolases"/>
    <property type="match status" value="1"/>
</dbReference>
<evidence type="ECO:0000313" key="6">
    <source>
        <dbReference type="Proteomes" id="UP000177006"/>
    </source>
</evidence>
<dbReference type="InterPro" id="IPR003593">
    <property type="entry name" value="AAA+_ATPase"/>
</dbReference>
<dbReference type="InterPro" id="IPR015854">
    <property type="entry name" value="ABC_transpr_LolD-like"/>
</dbReference>